<dbReference type="InterPro" id="IPR023296">
    <property type="entry name" value="Glyco_hydro_beta-prop_sf"/>
</dbReference>
<evidence type="ECO:0000256" key="5">
    <source>
        <dbReference type="RuleBase" id="RU362110"/>
    </source>
</evidence>
<dbReference type="Gene3D" id="2.60.120.560">
    <property type="entry name" value="Exo-inulinase, domain 1"/>
    <property type="match status" value="1"/>
</dbReference>
<accession>A0ABQ4N2S6</accession>
<reference evidence="8 9" key="1">
    <citation type="submission" date="2021-04" db="EMBL/GenBank/DDBJ databases">
        <title>Draft genome sequence of Paenibacillus cisolokensis, LC2-13A.</title>
        <authorList>
            <person name="Uke A."/>
            <person name="Chhe C."/>
            <person name="Baramee S."/>
            <person name="Kosugi A."/>
        </authorList>
    </citation>
    <scope>NUCLEOTIDE SEQUENCE [LARGE SCALE GENOMIC DNA]</scope>
    <source>
        <strain evidence="8 9">LC2-13A</strain>
    </source>
</reference>
<evidence type="ECO:0000313" key="9">
    <source>
        <dbReference type="Proteomes" id="UP000680304"/>
    </source>
</evidence>
<feature type="domain" description="Glycosyl hydrolase family 32 C-terminal" evidence="7">
    <location>
        <begin position="309"/>
        <end position="459"/>
    </location>
</feature>
<evidence type="ECO:0000256" key="4">
    <source>
        <dbReference type="ARBA" id="ARBA00023295"/>
    </source>
</evidence>
<dbReference type="InterPro" id="IPR051214">
    <property type="entry name" value="GH32_Enzymes"/>
</dbReference>
<dbReference type="SMART" id="SM00640">
    <property type="entry name" value="Glyco_32"/>
    <property type="match status" value="1"/>
</dbReference>
<comment type="caution">
    <text evidence="8">The sequence shown here is derived from an EMBL/GenBank/DDBJ whole genome shotgun (WGS) entry which is preliminary data.</text>
</comment>
<dbReference type="RefSeq" id="WP_280515274.1">
    <property type="nucleotide sequence ID" value="NZ_BOVJ01000030.1"/>
</dbReference>
<proteinExistence type="inferred from homology"/>
<dbReference type="EMBL" id="BOVJ01000030">
    <property type="protein sequence ID" value="GIQ62418.1"/>
    <property type="molecule type" value="Genomic_DNA"/>
</dbReference>
<keyword evidence="4 5" id="KW-0326">Glycosidase</keyword>
<dbReference type="InterPro" id="IPR001362">
    <property type="entry name" value="Glyco_hydro_32"/>
</dbReference>
<protein>
    <recommendedName>
        <fullName evidence="2">beta-fructofuranosidase</fullName>
        <ecNumber evidence="2">3.2.1.26</ecNumber>
    </recommendedName>
</protein>
<name>A0ABQ4N2S6_9BACL</name>
<dbReference type="SUPFAM" id="SSF49899">
    <property type="entry name" value="Concanavalin A-like lectins/glucanases"/>
    <property type="match status" value="1"/>
</dbReference>
<dbReference type="GO" id="GO:0016787">
    <property type="term" value="F:hydrolase activity"/>
    <property type="evidence" value="ECO:0007669"/>
    <property type="project" value="UniProtKB-KW"/>
</dbReference>
<dbReference type="Pfam" id="PF08244">
    <property type="entry name" value="Glyco_hydro_32C"/>
    <property type="match status" value="1"/>
</dbReference>
<dbReference type="CDD" id="cd08996">
    <property type="entry name" value="GH32_FFase"/>
    <property type="match status" value="1"/>
</dbReference>
<dbReference type="SUPFAM" id="SSF75005">
    <property type="entry name" value="Arabinanase/levansucrase/invertase"/>
    <property type="match status" value="1"/>
</dbReference>
<dbReference type="Proteomes" id="UP000680304">
    <property type="component" value="Unassembled WGS sequence"/>
</dbReference>
<dbReference type="EC" id="3.2.1.26" evidence="2"/>
<dbReference type="PANTHER" id="PTHR43101:SF1">
    <property type="entry name" value="BETA-FRUCTOSIDASE"/>
    <property type="match status" value="1"/>
</dbReference>
<organism evidence="8 9">
    <name type="scientific">Paenibacillus cisolokensis</name>
    <dbReference type="NCBI Taxonomy" id="1658519"/>
    <lineage>
        <taxon>Bacteria</taxon>
        <taxon>Bacillati</taxon>
        <taxon>Bacillota</taxon>
        <taxon>Bacilli</taxon>
        <taxon>Bacillales</taxon>
        <taxon>Paenibacillaceae</taxon>
        <taxon>Paenibacillus</taxon>
    </lineage>
</organism>
<dbReference type="InterPro" id="IPR013148">
    <property type="entry name" value="Glyco_hydro_32_N"/>
</dbReference>
<evidence type="ECO:0000256" key="2">
    <source>
        <dbReference type="ARBA" id="ARBA00012758"/>
    </source>
</evidence>
<keyword evidence="9" id="KW-1185">Reference proteome</keyword>
<evidence type="ECO:0000256" key="1">
    <source>
        <dbReference type="ARBA" id="ARBA00009902"/>
    </source>
</evidence>
<evidence type="ECO:0000313" key="8">
    <source>
        <dbReference type="EMBL" id="GIQ62418.1"/>
    </source>
</evidence>
<evidence type="ECO:0000256" key="3">
    <source>
        <dbReference type="ARBA" id="ARBA00022801"/>
    </source>
</evidence>
<dbReference type="InterPro" id="IPR013189">
    <property type="entry name" value="Glyco_hydro_32_C"/>
</dbReference>
<evidence type="ECO:0000259" key="7">
    <source>
        <dbReference type="Pfam" id="PF08244"/>
    </source>
</evidence>
<keyword evidence="3 5" id="KW-0378">Hydrolase</keyword>
<dbReference type="InterPro" id="IPR013320">
    <property type="entry name" value="ConA-like_dom_sf"/>
</dbReference>
<feature type="domain" description="Glycosyl hydrolase family 32 N-terminal" evidence="6">
    <location>
        <begin position="1"/>
        <end position="300"/>
    </location>
</feature>
<dbReference type="Pfam" id="PF00251">
    <property type="entry name" value="Glyco_hydro_32N"/>
    <property type="match status" value="1"/>
</dbReference>
<gene>
    <name evidence="8" type="ORF">PACILC2_09860</name>
</gene>
<evidence type="ECO:0000259" key="6">
    <source>
        <dbReference type="Pfam" id="PF00251"/>
    </source>
</evidence>
<sequence>MPRKNWMNDPNGTIYYKGEHHLFYQYNPNAAYWDDMHWGHAKSRDLVHWEELPIALAPSPELGERHCFSGCCVIDGERPVIYYTSVGEFEGSKTMVRSGGSPDAEPVRMGAQQWMAVGSDDLLTWSKIEGNPALSTAIHGGHDVVDDWRDPFIWKEQDGWHMVLAGTHKHEGCIWLYRSADLSDWQLLGKLYAEDHVILECPNVVKFGDKYLLIYSVIEERAVKFCYGPLSPDKRLIVERQGYLDGPNSGYYATNISIDGDGRVLLWGWINDAARGGLDVPFDWSGIQSVPRVIGWSEERGLKIEPAKELETLRGRSAVKQSFSIGGETVDTGIEGTALDVEVAFRPTAGGTFGVKFLRSPDGLEETAVEVDPANKRVRIVRERSSASGRTDASDVVQTYRSDEPTVSLRLLIDQSAVEVFVNGESCLAARIYPIREDSRGLYLFAQQAVDIVRFQAWEMKPIG</sequence>
<comment type="similarity">
    <text evidence="1 5">Belongs to the glycosyl hydrolase 32 family.</text>
</comment>
<dbReference type="Gene3D" id="2.115.10.20">
    <property type="entry name" value="Glycosyl hydrolase domain, family 43"/>
    <property type="match status" value="1"/>
</dbReference>
<dbReference type="PANTHER" id="PTHR43101">
    <property type="entry name" value="BETA-FRUCTOSIDASE"/>
    <property type="match status" value="1"/>
</dbReference>